<protein>
    <submittedName>
        <fullName evidence="1">Uncharacterized protein</fullName>
    </submittedName>
</protein>
<evidence type="ECO:0000313" key="1">
    <source>
        <dbReference type="EMBL" id="KAH3839043.1"/>
    </source>
</evidence>
<proteinExistence type="predicted"/>
<dbReference type="EMBL" id="JAIWYP010000004">
    <property type="protein sequence ID" value="KAH3839043.1"/>
    <property type="molecule type" value="Genomic_DNA"/>
</dbReference>
<name>A0A9D4KGE6_DREPO</name>
<organism evidence="1 2">
    <name type="scientific">Dreissena polymorpha</name>
    <name type="common">Zebra mussel</name>
    <name type="synonym">Mytilus polymorpha</name>
    <dbReference type="NCBI Taxonomy" id="45954"/>
    <lineage>
        <taxon>Eukaryota</taxon>
        <taxon>Metazoa</taxon>
        <taxon>Spiralia</taxon>
        <taxon>Lophotrochozoa</taxon>
        <taxon>Mollusca</taxon>
        <taxon>Bivalvia</taxon>
        <taxon>Autobranchia</taxon>
        <taxon>Heteroconchia</taxon>
        <taxon>Euheterodonta</taxon>
        <taxon>Imparidentia</taxon>
        <taxon>Neoheterodontei</taxon>
        <taxon>Myida</taxon>
        <taxon>Dreissenoidea</taxon>
        <taxon>Dreissenidae</taxon>
        <taxon>Dreissena</taxon>
    </lineage>
</organism>
<dbReference type="AlphaFoldDB" id="A0A9D4KGE6"/>
<reference evidence="1" key="1">
    <citation type="journal article" date="2019" name="bioRxiv">
        <title>The Genome of the Zebra Mussel, Dreissena polymorpha: A Resource for Invasive Species Research.</title>
        <authorList>
            <person name="McCartney M.A."/>
            <person name="Auch B."/>
            <person name="Kono T."/>
            <person name="Mallez S."/>
            <person name="Zhang Y."/>
            <person name="Obille A."/>
            <person name="Becker A."/>
            <person name="Abrahante J.E."/>
            <person name="Garbe J."/>
            <person name="Badalamenti J.P."/>
            <person name="Herman A."/>
            <person name="Mangelson H."/>
            <person name="Liachko I."/>
            <person name="Sullivan S."/>
            <person name="Sone E.D."/>
            <person name="Koren S."/>
            <person name="Silverstein K.A.T."/>
            <person name="Beckman K.B."/>
            <person name="Gohl D.M."/>
        </authorList>
    </citation>
    <scope>NUCLEOTIDE SEQUENCE</scope>
    <source>
        <strain evidence="1">Duluth1</strain>
        <tissue evidence="1">Whole animal</tissue>
    </source>
</reference>
<accession>A0A9D4KGE6</accession>
<comment type="caution">
    <text evidence="1">The sequence shown here is derived from an EMBL/GenBank/DDBJ whole genome shotgun (WGS) entry which is preliminary data.</text>
</comment>
<sequence>MGGRTRYWDHPMGRRLEFAVFIFFNIIRGNFINQQPRSNPKIHDYGHHWMTHHLFSNTTYIKAKFPLSTLTDACLLSPLVRRMKALPKVIYIPSGCWELGNLSHHISISSLLGLQSNQTQSVVVFHLPTFTSRKSPDLAATSSLHLSPALPTQAFVAVYLSSTDPVPVSALSVIPDATTSPTMYGVSSKSTSDLVTARTSKSTPVR</sequence>
<keyword evidence="2" id="KW-1185">Reference proteome</keyword>
<dbReference type="Proteomes" id="UP000828390">
    <property type="component" value="Unassembled WGS sequence"/>
</dbReference>
<gene>
    <name evidence="1" type="ORF">DPMN_112464</name>
</gene>
<evidence type="ECO:0000313" key="2">
    <source>
        <dbReference type="Proteomes" id="UP000828390"/>
    </source>
</evidence>
<reference evidence="1" key="2">
    <citation type="submission" date="2020-11" db="EMBL/GenBank/DDBJ databases">
        <authorList>
            <person name="McCartney M.A."/>
            <person name="Auch B."/>
            <person name="Kono T."/>
            <person name="Mallez S."/>
            <person name="Becker A."/>
            <person name="Gohl D.M."/>
            <person name="Silverstein K.A.T."/>
            <person name="Koren S."/>
            <person name="Bechman K.B."/>
            <person name="Herman A."/>
            <person name="Abrahante J.E."/>
            <person name="Garbe J."/>
        </authorList>
    </citation>
    <scope>NUCLEOTIDE SEQUENCE</scope>
    <source>
        <strain evidence="1">Duluth1</strain>
        <tissue evidence="1">Whole animal</tissue>
    </source>
</reference>